<reference evidence="5" key="2">
    <citation type="submission" date="2016-11" db="EMBL/GenBank/DDBJ databases">
        <authorList>
            <person name="Varghese N."/>
            <person name="Submissions S."/>
        </authorList>
    </citation>
    <scope>NUCLEOTIDE SEQUENCE [LARGE SCALE GENOMIC DNA]</scope>
    <source>
        <strain evidence="5">DSM 27989</strain>
    </source>
</reference>
<accession>A0A1M6YBT3</accession>
<sequence>MENKNILKGVLFVGLGASFYGMLATFVKVAYDQGYTTAEVTTAQFAIGILILGIVNLIMMNKKSLPKVEKIDKKRLVLAGSSLGFTSLFYYLSVQYINVSIAIVLLMQTVWISILVESILNKQIPSAKKLIAMVLVLFGTVLATNLINQEVELNPKGLFWGFLAACSFTSTMFSSNKIANYLPPYKKSLWMLYGGAIVVSLFLFFSQLGPFYSEGLFSLYRNFSDDVAGIHSFNFSIFYVWGLPLAVFGTVLPPILLNKGFPHTGLGLGSIVSSLELPVSVTMAFIVLQEKVLLIQWTGIAIIIFAIIISNVSFGKK</sequence>
<dbReference type="SUPFAM" id="SSF103481">
    <property type="entry name" value="Multidrug resistance efflux transporter EmrE"/>
    <property type="match status" value="2"/>
</dbReference>
<feature type="transmembrane region" description="Helical" evidence="1">
    <location>
        <begin position="159"/>
        <end position="178"/>
    </location>
</feature>
<gene>
    <name evidence="3" type="primary">fjo20</name>
    <name evidence="3" type="ORF">GCM10010984_14260</name>
    <name evidence="4" type="ORF">SAMN05443634_106172</name>
</gene>
<dbReference type="OrthoDB" id="3180815at2"/>
<keyword evidence="6" id="KW-1185">Reference proteome</keyword>
<evidence type="ECO:0000313" key="4">
    <source>
        <dbReference type="EMBL" id="SHL15455.1"/>
    </source>
</evidence>
<evidence type="ECO:0000313" key="5">
    <source>
        <dbReference type="Proteomes" id="UP000184120"/>
    </source>
</evidence>
<feature type="transmembrane region" description="Helical" evidence="1">
    <location>
        <begin position="99"/>
        <end position="118"/>
    </location>
</feature>
<keyword evidence="1" id="KW-1133">Transmembrane helix</keyword>
<dbReference type="EMBL" id="BMFL01000008">
    <property type="protein sequence ID" value="GGE97854.1"/>
    <property type="molecule type" value="Genomic_DNA"/>
</dbReference>
<dbReference type="PANTHER" id="PTHR22911">
    <property type="entry name" value="ACYL-MALONYL CONDENSING ENZYME-RELATED"/>
    <property type="match status" value="1"/>
</dbReference>
<feature type="transmembrane region" description="Helical" evidence="1">
    <location>
        <begin position="268"/>
        <end position="288"/>
    </location>
</feature>
<reference evidence="3" key="1">
    <citation type="journal article" date="2014" name="Int. J. Syst. Evol. Microbiol.">
        <title>Complete genome of a new Firmicutes species belonging to the dominant human colonic microbiota ('Ruminococcus bicirculans') reveals two chromosomes and a selective capacity to utilize plant glucans.</title>
        <authorList>
            <consortium name="NISC Comparative Sequencing Program"/>
            <person name="Wegmann U."/>
            <person name="Louis P."/>
            <person name="Goesmann A."/>
            <person name="Henrissat B."/>
            <person name="Duncan S.H."/>
            <person name="Flint H.J."/>
        </authorList>
    </citation>
    <scope>NUCLEOTIDE SEQUENCE</scope>
    <source>
        <strain evidence="3">CGMCC 1.12707</strain>
    </source>
</reference>
<feature type="transmembrane region" description="Helical" evidence="1">
    <location>
        <begin position="76"/>
        <end position="93"/>
    </location>
</feature>
<feature type="transmembrane region" description="Helical" evidence="1">
    <location>
        <begin position="190"/>
        <end position="213"/>
    </location>
</feature>
<dbReference type="STRING" id="1434701.SAMN05443634_106172"/>
<keyword evidence="1" id="KW-0472">Membrane</keyword>
<evidence type="ECO:0000313" key="3">
    <source>
        <dbReference type="EMBL" id="GGE97854.1"/>
    </source>
</evidence>
<feature type="transmembrane region" description="Helical" evidence="1">
    <location>
        <begin position="294"/>
        <end position="314"/>
    </location>
</feature>
<dbReference type="Proteomes" id="UP000650994">
    <property type="component" value="Unassembled WGS sequence"/>
</dbReference>
<protein>
    <submittedName>
        <fullName evidence="3">Permease</fullName>
    </submittedName>
    <submittedName>
        <fullName evidence="4">Threonine/homoserine efflux transporter RhtA</fullName>
    </submittedName>
</protein>
<evidence type="ECO:0000256" key="1">
    <source>
        <dbReference type="SAM" id="Phobius"/>
    </source>
</evidence>
<dbReference type="InterPro" id="IPR037185">
    <property type="entry name" value="EmrE-like"/>
</dbReference>
<feature type="transmembrane region" description="Helical" evidence="1">
    <location>
        <begin position="9"/>
        <end position="31"/>
    </location>
</feature>
<proteinExistence type="predicted"/>
<dbReference type="Pfam" id="PF00892">
    <property type="entry name" value="EamA"/>
    <property type="match status" value="2"/>
</dbReference>
<feature type="transmembrane region" description="Helical" evidence="1">
    <location>
        <begin position="233"/>
        <end position="256"/>
    </location>
</feature>
<reference evidence="6" key="4">
    <citation type="journal article" date="2019" name="Int. J. Syst. Evol. Microbiol.">
        <title>The Global Catalogue of Microorganisms (GCM) 10K type strain sequencing project: providing services to taxonomists for standard genome sequencing and annotation.</title>
        <authorList>
            <consortium name="The Broad Institute Genomics Platform"/>
            <consortium name="The Broad Institute Genome Sequencing Center for Infectious Disease"/>
            <person name="Wu L."/>
            <person name="Ma J."/>
        </authorList>
    </citation>
    <scope>NUCLEOTIDE SEQUENCE [LARGE SCALE GENOMIC DNA]</scope>
    <source>
        <strain evidence="6">CGMCC 1.12707</strain>
    </source>
</reference>
<evidence type="ECO:0000259" key="2">
    <source>
        <dbReference type="Pfam" id="PF00892"/>
    </source>
</evidence>
<feature type="domain" description="EamA" evidence="2">
    <location>
        <begin position="8"/>
        <end position="143"/>
    </location>
</feature>
<keyword evidence="1" id="KW-0812">Transmembrane</keyword>
<dbReference type="GO" id="GO:0016020">
    <property type="term" value="C:membrane"/>
    <property type="evidence" value="ECO:0007669"/>
    <property type="project" value="InterPro"/>
</dbReference>
<name>A0A1M6YBT3_9FLAO</name>
<reference evidence="3" key="5">
    <citation type="submission" date="2024-05" db="EMBL/GenBank/DDBJ databases">
        <authorList>
            <person name="Sun Q."/>
            <person name="Zhou Y."/>
        </authorList>
    </citation>
    <scope>NUCLEOTIDE SEQUENCE</scope>
    <source>
        <strain evidence="3">CGMCC 1.12707</strain>
    </source>
</reference>
<reference evidence="4" key="3">
    <citation type="submission" date="2016-11" db="EMBL/GenBank/DDBJ databases">
        <authorList>
            <person name="Jaros S."/>
            <person name="Januszkiewicz K."/>
            <person name="Wedrychowicz H."/>
        </authorList>
    </citation>
    <scope>NUCLEOTIDE SEQUENCE [LARGE SCALE GENOMIC DNA]</scope>
    <source>
        <strain evidence="4">DSM 27989</strain>
    </source>
</reference>
<dbReference type="InterPro" id="IPR000620">
    <property type="entry name" value="EamA_dom"/>
</dbReference>
<dbReference type="Proteomes" id="UP000184120">
    <property type="component" value="Unassembled WGS sequence"/>
</dbReference>
<organism evidence="4 5">
    <name type="scientific">Chishuiella changwenlii</name>
    <dbReference type="NCBI Taxonomy" id="1434701"/>
    <lineage>
        <taxon>Bacteria</taxon>
        <taxon>Pseudomonadati</taxon>
        <taxon>Bacteroidota</taxon>
        <taxon>Flavobacteriia</taxon>
        <taxon>Flavobacteriales</taxon>
        <taxon>Weeksellaceae</taxon>
        <taxon>Chishuiella</taxon>
    </lineage>
</organism>
<dbReference type="PANTHER" id="PTHR22911:SF137">
    <property type="entry name" value="SOLUTE CARRIER FAMILY 35 MEMBER G2-RELATED"/>
    <property type="match status" value="1"/>
</dbReference>
<evidence type="ECO:0000313" key="6">
    <source>
        <dbReference type="Proteomes" id="UP000650994"/>
    </source>
</evidence>
<feature type="domain" description="EamA" evidence="2">
    <location>
        <begin position="156"/>
        <end position="311"/>
    </location>
</feature>
<feature type="transmembrane region" description="Helical" evidence="1">
    <location>
        <begin position="43"/>
        <end position="60"/>
    </location>
</feature>
<dbReference type="RefSeq" id="WP_072931799.1">
    <property type="nucleotide sequence ID" value="NZ_BMFL01000008.1"/>
</dbReference>
<feature type="transmembrane region" description="Helical" evidence="1">
    <location>
        <begin position="130"/>
        <end position="147"/>
    </location>
</feature>
<dbReference type="AlphaFoldDB" id="A0A1M6YBT3"/>
<dbReference type="EMBL" id="FRBH01000006">
    <property type="protein sequence ID" value="SHL15455.1"/>
    <property type="molecule type" value="Genomic_DNA"/>
</dbReference>